<keyword evidence="1" id="KW-1133">Transmembrane helix</keyword>
<evidence type="ECO:0000313" key="3">
    <source>
        <dbReference type="Proteomes" id="UP000242263"/>
    </source>
</evidence>
<evidence type="ECO:0000313" key="2">
    <source>
        <dbReference type="EMBL" id="PKZ15465.1"/>
    </source>
</evidence>
<feature type="transmembrane region" description="Helical" evidence="1">
    <location>
        <begin position="31"/>
        <end position="49"/>
    </location>
</feature>
<protein>
    <recommendedName>
        <fullName evidence="4">MFS transporter</fullName>
    </recommendedName>
</protein>
<dbReference type="InterPro" id="IPR036259">
    <property type="entry name" value="MFS_trans_sf"/>
</dbReference>
<feature type="transmembrane region" description="Helical" evidence="1">
    <location>
        <begin position="137"/>
        <end position="160"/>
    </location>
</feature>
<keyword evidence="1" id="KW-0472">Membrane</keyword>
<organism evidence="2 3">
    <name type="scientific">Alloscardovia omnicolens</name>
    <dbReference type="NCBI Taxonomy" id="419015"/>
    <lineage>
        <taxon>Bacteria</taxon>
        <taxon>Bacillati</taxon>
        <taxon>Actinomycetota</taxon>
        <taxon>Actinomycetes</taxon>
        <taxon>Bifidobacteriales</taxon>
        <taxon>Bifidobacteriaceae</taxon>
        <taxon>Alloscardovia</taxon>
    </lineage>
</organism>
<evidence type="ECO:0000256" key="1">
    <source>
        <dbReference type="SAM" id="Phobius"/>
    </source>
</evidence>
<accession>A0A2I1M5R9</accession>
<evidence type="ECO:0008006" key="4">
    <source>
        <dbReference type="Google" id="ProtNLM"/>
    </source>
</evidence>
<feature type="transmembrane region" description="Helical" evidence="1">
    <location>
        <begin position="375"/>
        <end position="397"/>
    </location>
</feature>
<keyword evidence="1" id="KW-0812">Transmembrane</keyword>
<feature type="transmembrane region" description="Helical" evidence="1">
    <location>
        <begin position="166"/>
        <end position="188"/>
    </location>
</feature>
<dbReference type="RefSeq" id="WP_101541345.1">
    <property type="nucleotide sequence ID" value="NZ_JASODL010000001.1"/>
</dbReference>
<gene>
    <name evidence="2" type="ORF">CYJ32_03570</name>
</gene>
<dbReference type="AlphaFoldDB" id="A0A2I1M5R9"/>
<reference evidence="2 3" key="1">
    <citation type="submission" date="2017-12" db="EMBL/GenBank/DDBJ databases">
        <title>Phylogenetic diversity of female urinary microbiome.</title>
        <authorList>
            <person name="Thomas-White K."/>
            <person name="Wolfe A.J."/>
        </authorList>
    </citation>
    <scope>NUCLEOTIDE SEQUENCE [LARGE SCALE GENOMIC DNA]</scope>
    <source>
        <strain evidence="2 3">UMB0064</strain>
    </source>
</reference>
<dbReference type="SUPFAM" id="SSF103473">
    <property type="entry name" value="MFS general substrate transporter"/>
    <property type="match status" value="1"/>
</dbReference>
<feature type="transmembrane region" description="Helical" evidence="1">
    <location>
        <begin position="105"/>
        <end position="125"/>
    </location>
</feature>
<dbReference type="NCBIfam" id="NF037960">
    <property type="entry name" value="MFS_trans"/>
    <property type="match status" value="1"/>
</dbReference>
<dbReference type="Proteomes" id="UP000242263">
    <property type="component" value="Unassembled WGS sequence"/>
</dbReference>
<name>A0A2I1M5R9_9BIFI</name>
<comment type="caution">
    <text evidence="2">The sequence shown here is derived from an EMBL/GenBank/DDBJ whole genome shotgun (WGS) entry which is preliminary data.</text>
</comment>
<feature type="transmembrane region" description="Helical" evidence="1">
    <location>
        <begin position="227"/>
        <end position="246"/>
    </location>
</feature>
<dbReference type="EMBL" id="PKGU01000002">
    <property type="protein sequence ID" value="PKZ15465.1"/>
    <property type="molecule type" value="Genomic_DNA"/>
</dbReference>
<proteinExistence type="predicted"/>
<feature type="transmembrane region" description="Helical" evidence="1">
    <location>
        <begin position="70"/>
        <end position="93"/>
    </location>
</feature>
<feature type="transmembrane region" description="Helical" evidence="1">
    <location>
        <begin position="258"/>
        <end position="279"/>
    </location>
</feature>
<feature type="transmembrane region" description="Helical" evidence="1">
    <location>
        <begin position="291"/>
        <end position="311"/>
    </location>
</feature>
<dbReference type="Gene3D" id="1.20.1250.20">
    <property type="entry name" value="MFS general substrate transporter like domains"/>
    <property type="match status" value="1"/>
</dbReference>
<sequence>MKNLFKLSTALRWALLGLTFSEISNSIFEGSVVPSIIIVGLPAWALAFNRTFGVISDFMSPAAAWIVDKFGSFASLSAAEFCEGLLCLIVAILPHSWLGWKWSLLALGCLLLVTGQIIDVASEIFEVDISGDNEEMLIEYSGYVGIIMSVGGTLFGTVLGSALTSISITLVLIISSVLSFACTLTRFLSRGSILSATSASLNDDNDDNETDAQHGIPQRHTTKSMRIILLSCTFFLSLIPSLYGGYTTLGYADKLGSHITTVIYAVTGVATIASSYMYLRASKKFSLRIIGCAGVISMIIGLIFLSIPIFWSALIGWALMDLGYSCTARPLIVSRQLLIEHDLLTKFSGWARLASALAAAGGSWLGWIISQHYTWQILPTLSLVPAIILLPAVWSSLHKGRK</sequence>